<dbReference type="SUPFAM" id="SSF111069">
    <property type="entry name" value="Hypothetical protein yfbM"/>
    <property type="match status" value="1"/>
</dbReference>
<reference evidence="1 2" key="1">
    <citation type="submission" date="2020-10" db="EMBL/GenBank/DDBJ databases">
        <title>Connecting structure to function with the recovery of over 1000 high-quality activated sludge metagenome-assembled genomes encoding full-length rRNA genes using long-read sequencing.</title>
        <authorList>
            <person name="Singleton C.M."/>
            <person name="Petriglieri F."/>
            <person name="Kristensen J.M."/>
            <person name="Kirkegaard R.H."/>
            <person name="Michaelsen T.Y."/>
            <person name="Andersen M.H."/>
            <person name="Karst S.M."/>
            <person name="Dueholm M.S."/>
            <person name="Nielsen P.H."/>
            <person name="Albertsen M."/>
        </authorList>
    </citation>
    <scope>NUCLEOTIDE SEQUENCE [LARGE SCALE GENOMIC DNA]</scope>
    <source>
        <strain evidence="1">AalE_18-Q3-R2-46_BAT3C.188</strain>
    </source>
</reference>
<dbReference type="EMBL" id="JADIXZ010000001">
    <property type="protein sequence ID" value="MBK6299879.1"/>
    <property type="molecule type" value="Genomic_DNA"/>
</dbReference>
<evidence type="ECO:0000313" key="1">
    <source>
        <dbReference type="EMBL" id="MBK6299879.1"/>
    </source>
</evidence>
<sequence length="161" mass="17739">MVMTWTARALTDEEHEVVRSNGKAAATLIEDEPPDPKRGVDLDTAWHGIHWLLTGTAYDTETLAGQAIFGGDAVGTDLGHGPAHLIDPRTVKKISAALDALPASEVAARVDFEAMRGADIYPGFWDEQDVFHTWLRPRYKDLRKFYRRAARASSAVLVAIL</sequence>
<organism evidence="1 2">
    <name type="scientific">Candidatus Phosphoribacter hodrii</name>
    <dbReference type="NCBI Taxonomy" id="2953743"/>
    <lineage>
        <taxon>Bacteria</taxon>
        <taxon>Bacillati</taxon>
        <taxon>Actinomycetota</taxon>
        <taxon>Actinomycetes</taxon>
        <taxon>Micrococcales</taxon>
        <taxon>Dermatophilaceae</taxon>
        <taxon>Candidatus Phosphoribacter</taxon>
    </lineage>
</organism>
<accession>A0A934X3N5</accession>
<dbReference type="InterPro" id="IPR035944">
    <property type="entry name" value="YfbM-like_sf"/>
</dbReference>
<comment type="caution">
    <text evidence="1">The sequence shown here is derived from an EMBL/GenBank/DDBJ whole genome shotgun (WGS) entry which is preliminary data.</text>
</comment>
<dbReference type="InterPro" id="IPR015068">
    <property type="entry name" value="DUF1877"/>
</dbReference>
<protein>
    <submittedName>
        <fullName evidence="1">YfbM family protein</fullName>
    </submittedName>
</protein>
<dbReference type="Proteomes" id="UP000718281">
    <property type="component" value="Unassembled WGS sequence"/>
</dbReference>
<evidence type="ECO:0000313" key="2">
    <source>
        <dbReference type="Proteomes" id="UP000718281"/>
    </source>
</evidence>
<dbReference type="Gene3D" id="3.40.1760.10">
    <property type="entry name" value="YfbM-like super family"/>
    <property type="match status" value="1"/>
</dbReference>
<proteinExistence type="predicted"/>
<name>A0A934X3N5_9MICO</name>
<dbReference type="Pfam" id="PF08974">
    <property type="entry name" value="DUF1877"/>
    <property type="match status" value="1"/>
</dbReference>
<gene>
    <name evidence="1" type="ORF">IPF40_02095</name>
</gene>
<dbReference type="AlphaFoldDB" id="A0A934X3N5"/>